<dbReference type="GO" id="GO:0005524">
    <property type="term" value="F:ATP binding"/>
    <property type="evidence" value="ECO:0007669"/>
    <property type="project" value="InterPro"/>
</dbReference>
<evidence type="ECO:0000259" key="1">
    <source>
        <dbReference type="SMART" id="SM00382"/>
    </source>
</evidence>
<feature type="domain" description="AAA+ ATPase" evidence="1">
    <location>
        <begin position="129"/>
        <end position="261"/>
    </location>
</feature>
<protein>
    <submittedName>
        <fullName evidence="2">AAA ATPase central domain protein</fullName>
    </submittedName>
</protein>
<sequence length="334" mass="38143">MLREMKMASANQIKMLVKHFMKKDDARFLSVVLQIAAHEAKIGHTKFADELRFLVEKAKHSMNSESGTPKVLSASSAQMTQPSSDLFSVTHPTINFNNIVLSDDIKLKLNRFLDENRNSKKIRQFGLVPKRHLMLYGPPGTGKTMSASVIACELHLPLFIVRMDSLMTKFMGETSAKLRSIFEYISQHRGVYLFDEFDTIGSKRSISNDVGEVRRVLNTFLQLLDEHHSDSLIIAATNHKEILDSALYRRFDDVIEYKNPSDNDVYELIDSKFLSFDLRITDKENLVNVAKGLSYAEISKSCDDAMKIAIINDNNNIEQELLESIFNERKSYHK</sequence>
<gene>
    <name evidence="2" type="ORF">H744_2c1924</name>
</gene>
<dbReference type="SMART" id="SM00382">
    <property type="entry name" value="AAA"/>
    <property type="match status" value="1"/>
</dbReference>
<accession>A0A0C5WN75</accession>
<dbReference type="InterPro" id="IPR003593">
    <property type="entry name" value="AAA+_ATPase"/>
</dbReference>
<evidence type="ECO:0000313" key="3">
    <source>
        <dbReference type="Proteomes" id="UP000032303"/>
    </source>
</evidence>
<dbReference type="InterPro" id="IPR050168">
    <property type="entry name" value="AAA_ATPase_domain"/>
</dbReference>
<keyword evidence="3" id="KW-1185">Reference proteome</keyword>
<dbReference type="HOGENOM" id="CLU_000688_25_0_6"/>
<name>A0A0C5WN75_9GAMM</name>
<dbReference type="InterPro" id="IPR003959">
    <property type="entry name" value="ATPase_AAA_core"/>
</dbReference>
<dbReference type="PANTHER" id="PTHR23077:SF198">
    <property type="entry name" value="ATP-DEPENDENT ZINC METALLOPROTEASE FTSH"/>
    <property type="match status" value="1"/>
</dbReference>
<reference evidence="2 3" key="1">
    <citation type="submission" date="2013-05" db="EMBL/GenBank/DDBJ databases">
        <title>Complete genome sequence of the lipase-producing bacterium Photobacterium gaetbulicola Gung47.</title>
        <authorList>
            <person name="Kim Y.-O."/>
        </authorList>
    </citation>
    <scope>NUCLEOTIDE SEQUENCE [LARGE SCALE GENOMIC DNA]</scope>
    <source>
        <strain evidence="2 3">Gung47</strain>
    </source>
</reference>
<dbReference type="InterPro" id="IPR027417">
    <property type="entry name" value="P-loop_NTPase"/>
</dbReference>
<dbReference type="Proteomes" id="UP000032303">
    <property type="component" value="Chromosome 2"/>
</dbReference>
<proteinExistence type="predicted"/>
<dbReference type="KEGG" id="pgb:H744_2c1924"/>
<dbReference type="PANTHER" id="PTHR23077">
    <property type="entry name" value="AAA-FAMILY ATPASE"/>
    <property type="match status" value="1"/>
</dbReference>
<evidence type="ECO:0000313" key="2">
    <source>
        <dbReference type="EMBL" id="AJR08588.1"/>
    </source>
</evidence>
<dbReference type="Pfam" id="PF00004">
    <property type="entry name" value="AAA"/>
    <property type="match status" value="1"/>
</dbReference>
<dbReference type="EMBL" id="CP005974">
    <property type="protein sequence ID" value="AJR08588.1"/>
    <property type="molecule type" value="Genomic_DNA"/>
</dbReference>
<dbReference type="CDD" id="cd19481">
    <property type="entry name" value="RecA-like_protease"/>
    <property type="match status" value="1"/>
</dbReference>
<dbReference type="PATRIC" id="fig|658445.3.peg.3866"/>
<dbReference type="AlphaFoldDB" id="A0A0C5WN75"/>
<dbReference type="Gene3D" id="3.40.50.300">
    <property type="entry name" value="P-loop containing nucleotide triphosphate hydrolases"/>
    <property type="match status" value="1"/>
</dbReference>
<dbReference type="GO" id="GO:0016887">
    <property type="term" value="F:ATP hydrolysis activity"/>
    <property type="evidence" value="ECO:0007669"/>
    <property type="project" value="InterPro"/>
</dbReference>
<dbReference type="STRING" id="658445.H744_2c1924"/>
<organism evidence="2 3">
    <name type="scientific">Photobacterium gaetbulicola Gung47</name>
    <dbReference type="NCBI Taxonomy" id="658445"/>
    <lineage>
        <taxon>Bacteria</taxon>
        <taxon>Pseudomonadati</taxon>
        <taxon>Pseudomonadota</taxon>
        <taxon>Gammaproteobacteria</taxon>
        <taxon>Vibrionales</taxon>
        <taxon>Vibrionaceae</taxon>
        <taxon>Photobacterium</taxon>
    </lineage>
</organism>
<dbReference type="SUPFAM" id="SSF52540">
    <property type="entry name" value="P-loop containing nucleoside triphosphate hydrolases"/>
    <property type="match status" value="1"/>
</dbReference>